<protein>
    <recommendedName>
        <fullName evidence="3">DUF104 domain-containing protein</fullName>
    </recommendedName>
</protein>
<proteinExistence type="predicted"/>
<accession>A0A1F6CC82</accession>
<evidence type="ECO:0000313" key="2">
    <source>
        <dbReference type="Proteomes" id="UP000178606"/>
    </source>
</evidence>
<gene>
    <name evidence="1" type="ORF">A3F84_12510</name>
</gene>
<evidence type="ECO:0000313" key="1">
    <source>
        <dbReference type="EMBL" id="OGG46779.1"/>
    </source>
</evidence>
<dbReference type="AlphaFoldDB" id="A0A1F6CC82"/>
<evidence type="ECO:0008006" key="3">
    <source>
        <dbReference type="Google" id="ProtNLM"/>
    </source>
</evidence>
<reference evidence="1 2" key="1">
    <citation type="journal article" date="2016" name="Nat. Commun.">
        <title>Thousands of microbial genomes shed light on interconnected biogeochemical processes in an aquifer system.</title>
        <authorList>
            <person name="Anantharaman K."/>
            <person name="Brown C.T."/>
            <person name="Hug L.A."/>
            <person name="Sharon I."/>
            <person name="Castelle C.J."/>
            <person name="Probst A.J."/>
            <person name="Thomas B.C."/>
            <person name="Singh A."/>
            <person name="Wilkins M.J."/>
            <person name="Karaoz U."/>
            <person name="Brodie E.L."/>
            <person name="Williams K.H."/>
            <person name="Hubbard S.S."/>
            <person name="Banfield J.F."/>
        </authorList>
    </citation>
    <scope>NUCLEOTIDE SEQUENCE [LARGE SCALE GENOMIC DNA]</scope>
    <source>
        <strain evidence="2">RIFCSPLOWO2_12_FULL_64_10</strain>
    </source>
</reference>
<comment type="caution">
    <text evidence="1">The sequence shown here is derived from an EMBL/GenBank/DDBJ whole genome shotgun (WGS) entry which is preliminary data.</text>
</comment>
<sequence length="77" mass="8745">MADIKGHFDGEKVILLEPPPVQRPCEVKVHFESAPPATRTLEEVLKACGPWEDERPAQEIVAELRQLRRSRSSEVQL</sequence>
<organism evidence="1 2">
    <name type="scientific">Handelsmanbacteria sp. (strain RIFCSPLOWO2_12_FULL_64_10)</name>
    <dbReference type="NCBI Taxonomy" id="1817868"/>
    <lineage>
        <taxon>Bacteria</taxon>
        <taxon>Candidatus Handelsmaniibacteriota</taxon>
    </lineage>
</organism>
<dbReference type="EMBL" id="MFKF01000285">
    <property type="protein sequence ID" value="OGG46779.1"/>
    <property type="molecule type" value="Genomic_DNA"/>
</dbReference>
<dbReference type="Proteomes" id="UP000178606">
    <property type="component" value="Unassembled WGS sequence"/>
</dbReference>
<name>A0A1F6CC82_HANXR</name>